<proteinExistence type="predicted"/>
<name>A0A6C0FB55_9ZZZZ</name>
<evidence type="ECO:0000313" key="1">
    <source>
        <dbReference type="EMBL" id="QHT39096.1"/>
    </source>
</evidence>
<accession>A0A6C0FB55</accession>
<sequence>MDPEIKSKLNSLEYKLIDLEVKLNTILELLEKDVQPNCKKMSSHIDFVDGVYETVKSPLGYICSKVSVQSGNKEEYSLTDKK</sequence>
<dbReference type="EMBL" id="MN738838">
    <property type="protein sequence ID" value="QHT39096.1"/>
    <property type="molecule type" value="Genomic_DNA"/>
</dbReference>
<protein>
    <submittedName>
        <fullName evidence="1">Uncharacterized protein</fullName>
    </submittedName>
</protein>
<dbReference type="AlphaFoldDB" id="A0A6C0FB55"/>
<reference evidence="1" key="1">
    <citation type="journal article" date="2020" name="Nature">
        <title>Giant virus diversity and host interactions through global metagenomics.</title>
        <authorList>
            <person name="Schulz F."/>
            <person name="Roux S."/>
            <person name="Paez-Espino D."/>
            <person name="Jungbluth S."/>
            <person name="Walsh D.A."/>
            <person name="Denef V.J."/>
            <person name="McMahon K.D."/>
            <person name="Konstantinidis K.T."/>
            <person name="Eloe-Fadrosh E.A."/>
            <person name="Kyrpides N.C."/>
            <person name="Woyke T."/>
        </authorList>
    </citation>
    <scope>NUCLEOTIDE SEQUENCE</scope>
    <source>
        <strain evidence="1">GVMAG-S-ERX556126-94</strain>
    </source>
</reference>
<organism evidence="1">
    <name type="scientific">viral metagenome</name>
    <dbReference type="NCBI Taxonomy" id="1070528"/>
    <lineage>
        <taxon>unclassified sequences</taxon>
        <taxon>metagenomes</taxon>
        <taxon>organismal metagenomes</taxon>
    </lineage>
</organism>